<name>A0AAD4H7J4_9FUNG</name>
<feature type="compositionally biased region" description="Acidic residues" evidence="1">
    <location>
        <begin position="551"/>
        <end position="563"/>
    </location>
</feature>
<evidence type="ECO:0000256" key="1">
    <source>
        <dbReference type="SAM" id="MobiDB-lite"/>
    </source>
</evidence>
<dbReference type="Proteomes" id="UP001194580">
    <property type="component" value="Unassembled WGS sequence"/>
</dbReference>
<sequence>MDTPTAIGKKQRFLLELPELLDLTFSFLDDYTITHTIILVCRQWFQVGQHRVIKELVWQNNTSNMEKDRVLLQLGRVDRLCYHGHSEGYYHDVDGNLWRNLAERSRRHRFLDWELRRAKFSQQQQKQQEQEHDDGKVEDELDTDQETSELPLKELRMQGAVDLSNMCAIYPAMAHLTSLEIQSVTVTVGVLQMRHVFEYCPLLQRICVESLSPRAQYLQGPWFSEVRINPQTGQVRKRVPLLLRSVVLRNVVVPQSCLETLIGLVPQLGELLMVVKNFVDLYGSTVIAATNDNNSDGYGDGDGSLSKDGPTRIRQLVKLHHPHLNSFYFSPPHTIAPLSTDIIHDWIQDAPSKKMDWTFQGPELTPEILAHLVQLPNFITTLHISGECSTLHGYLCASPHLLHLKAPNSAIPINDLDIHYRLIQGCLPAATVTAMISCQQEQENNHRNHPRVWACRRLQTLQVAFFSTNMTSSYSRVIFGYVSRVCPKLKDLEIYGPEYLLQLQNPWTIEEAEARQGRLCLMLEGGLCLLSRLKGLERLVVGNVDYNVANVDEDGGDEDDDGNDEHSGDDLGVHFDWMVPEGHSVARRNARQAWINRARGQGCWSKMLQDEEAHEEERLQNYQKGLSDNGITIATQQAKDTADGGEEFLAASLQDLGLLRDVKQVLEDMESRNTEEGEGYKLWPYLIRLSIYQDITFGHQPEAEVKRLLSPIDPRTGLPSLELLKYPVLS</sequence>
<feature type="region of interest" description="Disordered" evidence="1">
    <location>
        <begin position="551"/>
        <end position="570"/>
    </location>
</feature>
<proteinExistence type="predicted"/>
<protein>
    <recommendedName>
        <fullName evidence="4">F-box domain-containing protein</fullName>
    </recommendedName>
</protein>
<evidence type="ECO:0008006" key="4">
    <source>
        <dbReference type="Google" id="ProtNLM"/>
    </source>
</evidence>
<evidence type="ECO:0000313" key="3">
    <source>
        <dbReference type="Proteomes" id="UP001194580"/>
    </source>
</evidence>
<comment type="caution">
    <text evidence="2">The sequence shown here is derived from an EMBL/GenBank/DDBJ whole genome shotgun (WGS) entry which is preliminary data.</text>
</comment>
<gene>
    <name evidence="2" type="ORF">BGZ95_008022</name>
</gene>
<evidence type="ECO:0000313" key="2">
    <source>
        <dbReference type="EMBL" id="KAG0276089.1"/>
    </source>
</evidence>
<accession>A0AAD4H7J4</accession>
<organism evidence="2 3">
    <name type="scientific">Linnemannia exigua</name>
    <dbReference type="NCBI Taxonomy" id="604196"/>
    <lineage>
        <taxon>Eukaryota</taxon>
        <taxon>Fungi</taxon>
        <taxon>Fungi incertae sedis</taxon>
        <taxon>Mucoromycota</taxon>
        <taxon>Mortierellomycotina</taxon>
        <taxon>Mortierellomycetes</taxon>
        <taxon>Mortierellales</taxon>
        <taxon>Mortierellaceae</taxon>
        <taxon>Linnemannia</taxon>
    </lineage>
</organism>
<dbReference type="EMBL" id="JAAAIL010000405">
    <property type="protein sequence ID" value="KAG0276089.1"/>
    <property type="molecule type" value="Genomic_DNA"/>
</dbReference>
<dbReference type="AlphaFoldDB" id="A0AAD4H7J4"/>
<keyword evidence="3" id="KW-1185">Reference proteome</keyword>
<reference evidence="2" key="1">
    <citation type="journal article" date="2020" name="Fungal Divers.">
        <title>Resolving the Mortierellaceae phylogeny through synthesis of multi-gene phylogenetics and phylogenomics.</title>
        <authorList>
            <person name="Vandepol N."/>
            <person name="Liber J."/>
            <person name="Desiro A."/>
            <person name="Na H."/>
            <person name="Kennedy M."/>
            <person name="Barry K."/>
            <person name="Grigoriev I.V."/>
            <person name="Miller A.N."/>
            <person name="O'Donnell K."/>
            <person name="Stajich J.E."/>
            <person name="Bonito G."/>
        </authorList>
    </citation>
    <scope>NUCLEOTIDE SEQUENCE</scope>
    <source>
        <strain evidence="2">NRRL 28262</strain>
    </source>
</reference>
<feature type="region of interest" description="Disordered" evidence="1">
    <location>
        <begin position="122"/>
        <end position="149"/>
    </location>
</feature>
<feature type="compositionally biased region" description="Acidic residues" evidence="1">
    <location>
        <begin position="136"/>
        <end position="147"/>
    </location>
</feature>